<evidence type="ECO:0000313" key="6">
    <source>
        <dbReference type="EMBL" id="GGI55569.1"/>
    </source>
</evidence>
<keyword evidence="4 5" id="KW-0067">ATP-binding</keyword>
<evidence type="ECO:0000256" key="3">
    <source>
        <dbReference type="ARBA" id="ARBA00022741"/>
    </source>
</evidence>
<dbReference type="HAMAP" id="MF_01883">
    <property type="entry name" value="MdcB"/>
    <property type="match status" value="1"/>
</dbReference>
<dbReference type="GO" id="GO:0051191">
    <property type="term" value="P:prosthetic group biosynthetic process"/>
    <property type="evidence" value="ECO:0007669"/>
    <property type="project" value="TreeGrafter"/>
</dbReference>
<proteinExistence type="inferred from homology"/>
<comment type="similarity">
    <text evidence="5">Belongs to the CitG/MdcB family.</text>
</comment>
<reference evidence="6" key="1">
    <citation type="journal article" date="2014" name="Int. J. Syst. Evol. Microbiol.">
        <title>Complete genome sequence of Corynebacterium casei LMG S-19264T (=DSM 44701T), isolated from a smear-ripened cheese.</title>
        <authorList>
            <consortium name="US DOE Joint Genome Institute (JGI-PGF)"/>
            <person name="Walter F."/>
            <person name="Albersmeier A."/>
            <person name="Kalinowski J."/>
            <person name="Ruckert C."/>
        </authorList>
    </citation>
    <scope>NUCLEOTIDE SEQUENCE</scope>
    <source>
        <strain evidence="6">CCM 7664</strain>
    </source>
</reference>
<dbReference type="NCBIfam" id="TIGR03132">
    <property type="entry name" value="malonate_mdcB"/>
    <property type="match status" value="1"/>
</dbReference>
<dbReference type="Pfam" id="PF01874">
    <property type="entry name" value="CitG"/>
    <property type="match status" value="1"/>
</dbReference>
<keyword evidence="7" id="KW-1185">Reference proteome</keyword>
<dbReference type="AlphaFoldDB" id="A0A8J3AXY2"/>
<evidence type="ECO:0000256" key="2">
    <source>
        <dbReference type="ARBA" id="ARBA00022679"/>
    </source>
</evidence>
<comment type="caution">
    <text evidence="6">The sequence shown here is derived from an EMBL/GenBank/DDBJ whole genome shotgun (WGS) entry which is preliminary data.</text>
</comment>
<organism evidence="6 7">
    <name type="scientific">Oxalicibacterium solurbis</name>
    <dbReference type="NCBI Taxonomy" id="69280"/>
    <lineage>
        <taxon>Bacteria</taxon>
        <taxon>Pseudomonadati</taxon>
        <taxon>Pseudomonadota</taxon>
        <taxon>Betaproteobacteria</taxon>
        <taxon>Burkholderiales</taxon>
        <taxon>Oxalobacteraceae</taxon>
        <taxon>Oxalicibacterium</taxon>
    </lineage>
</organism>
<dbReference type="EC" id="2.4.2.52" evidence="5"/>
<evidence type="ECO:0000256" key="1">
    <source>
        <dbReference type="ARBA" id="ARBA00001210"/>
    </source>
</evidence>
<dbReference type="InterPro" id="IPR017555">
    <property type="entry name" value="TriPribosyl-deP-CoA_syn"/>
</dbReference>
<dbReference type="RefSeq" id="WP_229724149.1">
    <property type="nucleotide sequence ID" value="NZ_BMDP01000004.1"/>
</dbReference>
<keyword evidence="3 5" id="KW-0547">Nucleotide-binding</keyword>
<dbReference type="Proteomes" id="UP000627205">
    <property type="component" value="Unassembled WGS sequence"/>
</dbReference>
<dbReference type="PANTHER" id="PTHR30201:SF2">
    <property type="entry name" value="2-(5''-TRIPHOSPHORIBOSYL)-3'-DEPHOSPHOCOENZYME-A SYNTHASE"/>
    <property type="match status" value="1"/>
</dbReference>
<sequence length="324" mass="35042">MAFAALELTPDSALDSASDSITDAAAEHGVPHIAEVLRTRQAWKAMVRRSREISMLALRALHDELCLYPKPGLVSKMDNGSHDDMDAATFMRSLFSLRRYFSTIYLAGAAGASFDRLRRLGIDAERRMLRATSGINTHRGAIFNLGILCAAAGRWEQEGGTSSLSSTVVCQWSDDIKQMDSVADDASHGSRACRRYAVGGARGEAAMGFPHVFDVALPALRAARAGGASERAARAQAFFAILAVLDDTNLLHRGHASGLAYAHRAAREFLAGGGVLRENWPARARAIHDAFVRRRLSPGGSADLLAATLLVDRILSGDGWQRWR</sequence>
<comment type="function">
    <text evidence="5">Involved in the formation of 2-(5''-phosphoribosyl)-3'-dephosphocoenzyme-A, the prosthetic group of the acyl-carrier protein of the malonate decarboxylase.</text>
</comment>
<gene>
    <name evidence="5 6" type="primary">mdcB</name>
    <name evidence="6" type="ORF">GCM10011430_27430</name>
</gene>
<dbReference type="GO" id="GO:0005524">
    <property type="term" value="F:ATP binding"/>
    <property type="evidence" value="ECO:0007669"/>
    <property type="project" value="UniProtKB-KW"/>
</dbReference>
<dbReference type="PANTHER" id="PTHR30201">
    <property type="entry name" value="TRIPHOSPHORIBOSYL-DEPHOSPHO-COA SYNTHASE"/>
    <property type="match status" value="1"/>
</dbReference>
<dbReference type="InterPro" id="IPR002736">
    <property type="entry name" value="CitG"/>
</dbReference>
<reference evidence="6" key="2">
    <citation type="submission" date="2020-09" db="EMBL/GenBank/DDBJ databases">
        <authorList>
            <person name="Sun Q."/>
            <person name="Sedlacek I."/>
        </authorList>
    </citation>
    <scope>NUCLEOTIDE SEQUENCE</scope>
    <source>
        <strain evidence="6">CCM 7664</strain>
    </source>
</reference>
<keyword evidence="2 5" id="KW-0808">Transferase</keyword>
<evidence type="ECO:0000256" key="5">
    <source>
        <dbReference type="HAMAP-Rule" id="MF_01883"/>
    </source>
</evidence>
<comment type="catalytic activity">
    <reaction evidence="1 5">
        <text>3'-dephospho-CoA + ATP = 2'-(5''-triphospho-alpha-D-ribosyl)-3'-dephospho-CoA + adenine</text>
        <dbReference type="Rhea" id="RHEA:15117"/>
        <dbReference type="ChEBI" id="CHEBI:16708"/>
        <dbReference type="ChEBI" id="CHEBI:30616"/>
        <dbReference type="ChEBI" id="CHEBI:57328"/>
        <dbReference type="ChEBI" id="CHEBI:61378"/>
        <dbReference type="EC" id="2.4.2.52"/>
    </reaction>
</comment>
<evidence type="ECO:0000256" key="4">
    <source>
        <dbReference type="ARBA" id="ARBA00022840"/>
    </source>
</evidence>
<accession>A0A8J3AXY2</accession>
<dbReference type="EMBL" id="BMDP01000004">
    <property type="protein sequence ID" value="GGI55569.1"/>
    <property type="molecule type" value="Genomic_DNA"/>
</dbReference>
<protein>
    <recommendedName>
        <fullName evidence="5">Probable 2-(5''-triphosphoribosyl)-3'-dephosphocoenzyme-A synthase</fullName>
        <shortName evidence="5">2-(5''-triphosphoribosyl)-3'-dephospho-CoA synthase</shortName>
        <ecNumber evidence="5">2.4.2.52</ecNumber>
    </recommendedName>
</protein>
<dbReference type="Gene3D" id="1.10.4200.10">
    <property type="entry name" value="Triphosphoribosyl-dephospho-CoA protein"/>
    <property type="match status" value="1"/>
</dbReference>
<evidence type="ECO:0000313" key="7">
    <source>
        <dbReference type="Proteomes" id="UP000627205"/>
    </source>
</evidence>
<name>A0A8J3AXY2_9BURK</name>
<dbReference type="GO" id="GO:0046917">
    <property type="term" value="F:triphosphoribosyl-dephospho-CoA synthase activity"/>
    <property type="evidence" value="ECO:0007669"/>
    <property type="project" value="UniProtKB-UniRule"/>
</dbReference>